<organism evidence="1 2">
    <name type="scientific">Mycobacterium pinniadriaticum</name>
    <dbReference type="NCBI Taxonomy" id="2994102"/>
    <lineage>
        <taxon>Bacteria</taxon>
        <taxon>Bacillati</taxon>
        <taxon>Actinomycetota</taxon>
        <taxon>Actinomycetes</taxon>
        <taxon>Mycobacteriales</taxon>
        <taxon>Mycobacteriaceae</taxon>
        <taxon>Mycobacterium</taxon>
    </lineage>
</organism>
<dbReference type="RefSeq" id="WP_265997494.1">
    <property type="nucleotide sequence ID" value="NZ_JAPJDN010000010.1"/>
</dbReference>
<evidence type="ECO:0000313" key="1">
    <source>
        <dbReference type="EMBL" id="MCX2937833.1"/>
    </source>
</evidence>
<name>A0ABT3SE87_9MYCO</name>
<accession>A0ABT3SE87</accession>
<evidence type="ECO:0000313" key="2">
    <source>
        <dbReference type="Proteomes" id="UP001300745"/>
    </source>
</evidence>
<comment type="caution">
    <text evidence="1">The sequence shown here is derived from an EMBL/GenBank/DDBJ whole genome shotgun (WGS) entry which is preliminary data.</text>
</comment>
<dbReference type="EMBL" id="JAPJDO010000010">
    <property type="protein sequence ID" value="MCX2937833.1"/>
    <property type="molecule type" value="Genomic_DNA"/>
</dbReference>
<protein>
    <submittedName>
        <fullName evidence="1">Uncharacterized protein</fullName>
    </submittedName>
</protein>
<gene>
    <name evidence="1" type="ORF">ORI27_14075</name>
</gene>
<dbReference type="Proteomes" id="UP001300745">
    <property type="component" value="Unassembled WGS sequence"/>
</dbReference>
<sequence>MLRDPRLRESFKKIRAEQLEILDGKLPRPELDGYSREVSELHKLHVTMTRVLRAVSKNNAIPLPEGPVFPGEEIDAELDTEYVDDLDGDIEAAMGRSVT</sequence>
<reference evidence="1 2" key="1">
    <citation type="submission" date="2022-11" db="EMBL/GenBank/DDBJ databases">
        <title>Mycobacterium sp. nov.</title>
        <authorList>
            <person name="Papic B."/>
            <person name="Spicic S."/>
            <person name="Duvnjak S."/>
        </authorList>
    </citation>
    <scope>NUCLEOTIDE SEQUENCE [LARGE SCALE GENOMIC DNA]</scope>
    <source>
        <strain evidence="1 2">CVI_P4</strain>
    </source>
</reference>
<proteinExistence type="predicted"/>
<keyword evidence="2" id="KW-1185">Reference proteome</keyword>